<accession>A0A133U7L9</accession>
<dbReference type="EMBL" id="LHXK01000010">
    <property type="protein sequence ID" value="KXA90184.1"/>
    <property type="molecule type" value="Genomic_DNA"/>
</dbReference>
<evidence type="ECO:0000313" key="1">
    <source>
        <dbReference type="EMBL" id="KXA90184.1"/>
    </source>
</evidence>
<name>A0A133U7L9_9EURY</name>
<dbReference type="Proteomes" id="UP000070184">
    <property type="component" value="Unassembled WGS sequence"/>
</dbReference>
<feature type="non-terminal residue" evidence="1">
    <location>
        <position position="174"/>
    </location>
</feature>
<comment type="caution">
    <text evidence="1">The sequence shown here is derived from an EMBL/GenBank/DDBJ whole genome shotgun (WGS) entry which is preliminary data.</text>
</comment>
<protein>
    <submittedName>
        <fullName evidence="1">Uncharacterized protein</fullName>
    </submittedName>
</protein>
<dbReference type="AlphaFoldDB" id="A0A133U7L9"/>
<proteinExistence type="predicted"/>
<organism evidence="1 2">
    <name type="scientific">candidate division MSBL1 archaeon SCGC-AAA259B11</name>
    <dbReference type="NCBI Taxonomy" id="1698260"/>
    <lineage>
        <taxon>Archaea</taxon>
        <taxon>Methanobacteriati</taxon>
        <taxon>Methanobacteriota</taxon>
        <taxon>candidate division MSBL1</taxon>
    </lineage>
</organism>
<sequence>MKNKLGTATGYLQLLEEAELSTEHEEYLEKAFETIDEGSRLVELAEEIASSDEESEGELDPFKIVESSIKANGDLIEKENVEISQDLRSISRNVRGGYSLKKLFTHLLKTRIQTGKVTRLRITGEEENGRVILRVDDDGEYCARLTVSLKISLTLSSFVLTSVPFWDKGCLFSR</sequence>
<evidence type="ECO:0000313" key="2">
    <source>
        <dbReference type="Proteomes" id="UP000070184"/>
    </source>
</evidence>
<reference evidence="1 2" key="1">
    <citation type="journal article" date="2016" name="Sci. Rep.">
        <title>Metabolic traits of an uncultured archaeal lineage -MSBL1- from brine pools of the Red Sea.</title>
        <authorList>
            <person name="Mwirichia R."/>
            <person name="Alam I."/>
            <person name="Rashid M."/>
            <person name="Vinu M."/>
            <person name="Ba-Alawi W."/>
            <person name="Anthony Kamau A."/>
            <person name="Kamanda Ngugi D."/>
            <person name="Goker M."/>
            <person name="Klenk H.P."/>
            <person name="Bajic V."/>
            <person name="Stingl U."/>
        </authorList>
    </citation>
    <scope>NUCLEOTIDE SEQUENCE [LARGE SCALE GENOMIC DNA]</scope>
    <source>
        <strain evidence="1">SCGC-AAA259B11</strain>
    </source>
</reference>
<gene>
    <name evidence="1" type="ORF">AKJ61_01180</name>
</gene>
<keyword evidence="2" id="KW-1185">Reference proteome</keyword>